<feature type="domain" description="DUF4159" evidence="1">
    <location>
        <begin position="20"/>
        <end position="210"/>
    </location>
</feature>
<sequence>MRKFLFFILLFPIILSAQEIAILKYDGGGDWYSNPTALPNLIDFCNNNIKTKINEKPETVEVSSIDIYNYPIVFITGHGNVFFTDEAVVNLRNYLTSGGFLHISDNYGLDEYIRRELKKVFPKLDFQEIPYNHPIFNQTYKFEKGVPKIHEHDGKQAQAFGLFVDGQLVCFYDYEADLSDGWENIEVHNDTEEIREKALKMGANIIEFAFKN</sequence>
<dbReference type="Pfam" id="PF13709">
    <property type="entry name" value="DUF4159"/>
    <property type="match status" value="1"/>
</dbReference>
<evidence type="ECO:0000313" key="3">
    <source>
        <dbReference type="Proteomes" id="UP000176050"/>
    </source>
</evidence>
<dbReference type="InterPro" id="IPR025297">
    <property type="entry name" value="DUF4159"/>
</dbReference>
<dbReference type="STRING" id="1850246.LPB138_15060"/>
<protein>
    <recommendedName>
        <fullName evidence="1">DUF4159 domain-containing protein</fullName>
    </recommendedName>
</protein>
<proteinExistence type="predicted"/>
<accession>A0A1D8PC22</accession>
<dbReference type="OrthoDB" id="9804083at2"/>
<reference evidence="2 3" key="1">
    <citation type="submission" date="2016-10" db="EMBL/GenBank/DDBJ databases">
        <title>Lutibacter sp. LPB0138, isolated from marine gastropod.</title>
        <authorList>
            <person name="Kim E."/>
            <person name="Yi H."/>
        </authorList>
    </citation>
    <scope>NUCLEOTIDE SEQUENCE [LARGE SCALE GENOMIC DNA]</scope>
    <source>
        <strain evidence="2 3">LPB0138</strain>
    </source>
</reference>
<keyword evidence="3" id="KW-1185">Reference proteome</keyword>
<dbReference type="KEGG" id="lul:LPB138_15060"/>
<dbReference type="AlphaFoldDB" id="A0A1D8PC22"/>
<dbReference type="Proteomes" id="UP000176050">
    <property type="component" value="Chromosome"/>
</dbReference>
<dbReference type="EMBL" id="CP017478">
    <property type="protein sequence ID" value="AOW22134.1"/>
    <property type="molecule type" value="Genomic_DNA"/>
</dbReference>
<gene>
    <name evidence="2" type="ORF">LPB138_15060</name>
</gene>
<name>A0A1D8PC22_9FLAO</name>
<dbReference type="RefSeq" id="WP_070238293.1">
    <property type="nucleotide sequence ID" value="NZ_CP017478.1"/>
</dbReference>
<evidence type="ECO:0000313" key="2">
    <source>
        <dbReference type="EMBL" id="AOW22134.1"/>
    </source>
</evidence>
<organism evidence="2 3">
    <name type="scientific">Urechidicola croceus</name>
    <dbReference type="NCBI Taxonomy" id="1850246"/>
    <lineage>
        <taxon>Bacteria</taxon>
        <taxon>Pseudomonadati</taxon>
        <taxon>Bacteroidota</taxon>
        <taxon>Flavobacteriia</taxon>
        <taxon>Flavobacteriales</taxon>
        <taxon>Flavobacteriaceae</taxon>
        <taxon>Urechidicola</taxon>
    </lineage>
</organism>
<dbReference type="Gene3D" id="3.40.50.12140">
    <property type="entry name" value="Domain of unknown function DUF4159"/>
    <property type="match status" value="1"/>
</dbReference>
<evidence type="ECO:0000259" key="1">
    <source>
        <dbReference type="Pfam" id="PF13709"/>
    </source>
</evidence>